<dbReference type="PANTHER" id="PTHR23513">
    <property type="entry name" value="INTEGRAL MEMBRANE EFFLUX PROTEIN-RELATED"/>
    <property type="match status" value="1"/>
</dbReference>
<dbReference type="EMBL" id="CADCWN010000363">
    <property type="protein sequence ID" value="CAA9588971.1"/>
    <property type="molecule type" value="Genomic_DNA"/>
</dbReference>
<comment type="subcellular location">
    <subcellularLocation>
        <location evidence="1">Cell membrane</location>
        <topology evidence="1">Multi-pass membrane protein</topology>
    </subcellularLocation>
</comment>
<evidence type="ECO:0008006" key="8">
    <source>
        <dbReference type="Google" id="ProtNLM"/>
    </source>
</evidence>
<feature type="transmembrane region" description="Helical" evidence="6">
    <location>
        <begin position="117"/>
        <end position="136"/>
    </location>
</feature>
<evidence type="ECO:0000256" key="6">
    <source>
        <dbReference type="SAM" id="Phobius"/>
    </source>
</evidence>
<evidence type="ECO:0000313" key="7">
    <source>
        <dbReference type="EMBL" id="CAA9588971.1"/>
    </source>
</evidence>
<keyword evidence="2" id="KW-1003">Cell membrane</keyword>
<protein>
    <recommendedName>
        <fullName evidence="8">Major facilitator superfamily (MFS) profile domain-containing protein</fullName>
    </recommendedName>
</protein>
<evidence type="ECO:0000256" key="4">
    <source>
        <dbReference type="ARBA" id="ARBA00022989"/>
    </source>
</evidence>
<dbReference type="Pfam" id="PF07690">
    <property type="entry name" value="MFS_1"/>
    <property type="match status" value="1"/>
</dbReference>
<keyword evidence="4 6" id="KW-1133">Transmembrane helix</keyword>
<sequence length="444" mass="45978">MLGQQRHSGAAPAGATLWRNRDFLMLWGGETVSLFGSQVTSLAIPLAGALVLGATPAQMGFLSAAGFAPFLLLTLFAGVWIDRRRRRPTMIAANLGRGTLSRSVPLAAGLGLLRIEWLYAVAFLGGGLQVLFELAYQSYVPSLVGRERLVEANSKLQASASAAQAAGPGLAGLLVEVLTAPVALLAHALSFLGSALAMALIRVPEPAVTPAARRQGICREIGEGLALIARDPRLRGLAGEATTFNFWHTGLMVLLVLYATRELGIGAGLLGLILTLGGVGALFGAMLAAPLARRLGLGPALTWAYILACGAPLLIPLASGGRSVTVPLLTCAFFIEAIGVSASQIYVISLRQGITPPELLARMNAGYRFFITGFIPVGSLLAGGLGERLGLRPALAICALGVASALLWVAFSPLPQLRQIPEPGPIATTPAALAARGATPEVGR</sequence>
<feature type="transmembrane region" description="Helical" evidence="6">
    <location>
        <begin position="300"/>
        <end position="318"/>
    </location>
</feature>
<feature type="transmembrane region" description="Helical" evidence="6">
    <location>
        <begin position="391"/>
        <end position="411"/>
    </location>
</feature>
<dbReference type="Gene3D" id="1.20.1250.20">
    <property type="entry name" value="MFS general substrate transporter like domains"/>
    <property type="match status" value="1"/>
</dbReference>
<evidence type="ECO:0000256" key="1">
    <source>
        <dbReference type="ARBA" id="ARBA00004651"/>
    </source>
</evidence>
<evidence type="ECO:0000256" key="5">
    <source>
        <dbReference type="ARBA" id="ARBA00023136"/>
    </source>
</evidence>
<feature type="transmembrane region" description="Helical" evidence="6">
    <location>
        <begin position="60"/>
        <end position="81"/>
    </location>
</feature>
<keyword evidence="3 6" id="KW-0812">Transmembrane</keyword>
<dbReference type="AlphaFoldDB" id="A0A6J4VV70"/>
<accession>A0A6J4VV70</accession>
<dbReference type="InterPro" id="IPR011701">
    <property type="entry name" value="MFS"/>
</dbReference>
<evidence type="ECO:0000256" key="3">
    <source>
        <dbReference type="ARBA" id="ARBA00022692"/>
    </source>
</evidence>
<dbReference type="InterPro" id="IPR036259">
    <property type="entry name" value="MFS_trans_sf"/>
</dbReference>
<keyword evidence="5 6" id="KW-0472">Membrane</keyword>
<dbReference type="CDD" id="cd06173">
    <property type="entry name" value="MFS_MefA_like"/>
    <property type="match status" value="1"/>
</dbReference>
<reference evidence="7" key="1">
    <citation type="submission" date="2020-02" db="EMBL/GenBank/DDBJ databases">
        <authorList>
            <person name="Meier V. D."/>
        </authorList>
    </citation>
    <scope>NUCLEOTIDE SEQUENCE</scope>
    <source>
        <strain evidence="7">AVDCRST_MAG18</strain>
    </source>
</reference>
<proteinExistence type="predicted"/>
<gene>
    <name evidence="7" type="ORF">AVDCRST_MAG18-4509</name>
</gene>
<feature type="transmembrane region" description="Helical" evidence="6">
    <location>
        <begin position="324"/>
        <end position="347"/>
    </location>
</feature>
<dbReference type="GO" id="GO:0005886">
    <property type="term" value="C:plasma membrane"/>
    <property type="evidence" value="ECO:0007669"/>
    <property type="project" value="UniProtKB-SubCell"/>
</dbReference>
<dbReference type="GO" id="GO:0022857">
    <property type="term" value="F:transmembrane transporter activity"/>
    <property type="evidence" value="ECO:0007669"/>
    <property type="project" value="InterPro"/>
</dbReference>
<dbReference type="SUPFAM" id="SSF103473">
    <property type="entry name" value="MFS general substrate transporter"/>
    <property type="match status" value="1"/>
</dbReference>
<feature type="transmembrane region" description="Helical" evidence="6">
    <location>
        <begin position="367"/>
        <end position="385"/>
    </location>
</feature>
<feature type="transmembrane region" description="Helical" evidence="6">
    <location>
        <begin position="31"/>
        <end position="54"/>
    </location>
</feature>
<evidence type="ECO:0000256" key="2">
    <source>
        <dbReference type="ARBA" id="ARBA00022475"/>
    </source>
</evidence>
<feature type="transmembrane region" description="Helical" evidence="6">
    <location>
        <begin position="265"/>
        <end position="288"/>
    </location>
</feature>
<feature type="transmembrane region" description="Helical" evidence="6">
    <location>
        <begin position="178"/>
        <end position="201"/>
    </location>
</feature>
<name>A0A6J4VV70_9BACT</name>
<organism evidence="7">
    <name type="scientific">uncultured Thermomicrobiales bacterium</name>
    <dbReference type="NCBI Taxonomy" id="1645740"/>
    <lineage>
        <taxon>Bacteria</taxon>
        <taxon>Pseudomonadati</taxon>
        <taxon>Thermomicrobiota</taxon>
        <taxon>Thermomicrobia</taxon>
        <taxon>Thermomicrobiales</taxon>
        <taxon>environmental samples</taxon>
    </lineage>
</organism>
<dbReference type="PANTHER" id="PTHR23513:SF6">
    <property type="entry name" value="MAJOR FACILITATOR SUPERFAMILY ASSOCIATED DOMAIN-CONTAINING PROTEIN"/>
    <property type="match status" value="1"/>
</dbReference>